<evidence type="ECO:0000256" key="5">
    <source>
        <dbReference type="ARBA" id="ARBA00022840"/>
    </source>
</evidence>
<dbReference type="Gene3D" id="3.30.930.10">
    <property type="entry name" value="Bira Bifunctional Protein, Domain 2"/>
    <property type="match status" value="2"/>
</dbReference>
<protein>
    <recommendedName>
        <fullName evidence="2">histidine--tRNA ligase</fullName>
        <ecNumber evidence="2">6.1.1.21</ecNumber>
    </recommendedName>
</protein>
<evidence type="ECO:0000256" key="8">
    <source>
        <dbReference type="ARBA" id="ARBA00047639"/>
    </source>
</evidence>
<evidence type="ECO:0000256" key="6">
    <source>
        <dbReference type="ARBA" id="ARBA00022917"/>
    </source>
</evidence>
<feature type="compositionally biased region" description="Polar residues" evidence="9">
    <location>
        <begin position="529"/>
        <end position="538"/>
    </location>
</feature>
<proteinExistence type="inferred from homology"/>
<dbReference type="SUPFAM" id="SSF52954">
    <property type="entry name" value="Class II aaRS ABD-related"/>
    <property type="match status" value="2"/>
</dbReference>
<dbReference type="Pfam" id="PF03129">
    <property type="entry name" value="HGTP_anticodon"/>
    <property type="match status" value="2"/>
</dbReference>
<accession>A0ABY6K652</accession>
<keyword evidence="4" id="KW-0547">Nucleotide-binding</keyword>
<dbReference type="InterPro" id="IPR036621">
    <property type="entry name" value="Anticodon-bd_dom_sf"/>
</dbReference>
<keyword evidence="12" id="KW-1185">Reference proteome</keyword>
<keyword evidence="7" id="KW-0030">Aminoacyl-tRNA synthetase</keyword>
<feature type="domain" description="Aminoacyl-transfer RNA synthetases class-II family profile" evidence="10">
    <location>
        <begin position="21"/>
        <end position="359"/>
    </location>
</feature>
<gene>
    <name evidence="11" type="ORF">LAZ67_3000100</name>
</gene>
<feature type="compositionally biased region" description="Basic and acidic residues" evidence="9">
    <location>
        <begin position="513"/>
        <end position="524"/>
    </location>
</feature>
<comment type="catalytic activity">
    <reaction evidence="8">
        <text>tRNA(His) + L-histidine + ATP = L-histidyl-tRNA(His) + AMP + diphosphate + H(+)</text>
        <dbReference type="Rhea" id="RHEA:17313"/>
        <dbReference type="Rhea" id="RHEA-COMP:9665"/>
        <dbReference type="Rhea" id="RHEA-COMP:9689"/>
        <dbReference type="ChEBI" id="CHEBI:15378"/>
        <dbReference type="ChEBI" id="CHEBI:30616"/>
        <dbReference type="ChEBI" id="CHEBI:33019"/>
        <dbReference type="ChEBI" id="CHEBI:57595"/>
        <dbReference type="ChEBI" id="CHEBI:78442"/>
        <dbReference type="ChEBI" id="CHEBI:78527"/>
        <dbReference type="ChEBI" id="CHEBI:456215"/>
        <dbReference type="EC" id="6.1.1.21"/>
    </reaction>
</comment>
<dbReference type="PANTHER" id="PTHR11476:SF7">
    <property type="entry name" value="HISTIDINE--TRNA LIGASE"/>
    <property type="match status" value="1"/>
</dbReference>
<dbReference type="InterPro" id="IPR041715">
    <property type="entry name" value="HisRS-like_core"/>
</dbReference>
<organism evidence="11 12">
    <name type="scientific">Cordylochernes scorpioides</name>
    <dbReference type="NCBI Taxonomy" id="51811"/>
    <lineage>
        <taxon>Eukaryota</taxon>
        <taxon>Metazoa</taxon>
        <taxon>Ecdysozoa</taxon>
        <taxon>Arthropoda</taxon>
        <taxon>Chelicerata</taxon>
        <taxon>Arachnida</taxon>
        <taxon>Pseudoscorpiones</taxon>
        <taxon>Cheliferoidea</taxon>
        <taxon>Chernetidae</taxon>
        <taxon>Cordylochernes</taxon>
    </lineage>
</organism>
<keyword evidence="5" id="KW-0067">ATP-binding</keyword>
<feature type="domain" description="Aminoacyl-transfer RNA synthetases class-II family profile" evidence="10">
    <location>
        <begin position="555"/>
        <end position="893"/>
    </location>
</feature>
<dbReference type="InterPro" id="IPR045864">
    <property type="entry name" value="aa-tRNA-synth_II/BPL/LPL"/>
</dbReference>
<dbReference type="Gene3D" id="3.40.50.800">
    <property type="entry name" value="Anticodon-binding domain"/>
    <property type="match status" value="2"/>
</dbReference>
<evidence type="ECO:0000256" key="7">
    <source>
        <dbReference type="ARBA" id="ARBA00023146"/>
    </source>
</evidence>
<dbReference type="Pfam" id="PF13393">
    <property type="entry name" value="tRNA-synt_His"/>
    <property type="match status" value="2"/>
</dbReference>
<sequence length="1010" mass="112391">MNAAEDGNQKSSSGAIKTAKGTRDYNPKHMALRKQILSHVVACFERHGAETIDTPVMELRETLTGKYGEDSKLIYDLADQGGGENLSLRYDLTVPLARYLAMNNISHLKRYHIAKVYRRDRPYMTRGRYREFLQCDFDIAGQYSPMVPDVECVRIVVEILTQVNVGDFVMKVNNRQILDGLFEVCGVPPAKFRAICSAVDKMDKLTWEEVKTEMVQEKGLEESVADLIGHYVQMKGGEELVSALLQDPRLTLCKVVQQGLSDMKLFLHYCDLYGISNRVSFDLSLARGLDYYTGIIYEAVLTGAEGALVENGGDQLEVAVGSVAGGGRYDNLVGMFSSKKQKVPCVGVSIGIERLFSILEAKNETSLTQIRTTKTQVYVATAGKNLADERFKLLRLLWDADISAEHSYKLSPNLLVQFQYCEDKGIPWALVIGDSELKNGVVKLRNVAARRDVDSLPLSTLVESLRTQLGLPESQLNLPRMMKRMASLTDSRESSPKKIIPQSTKPAAPKPAATKDAEMEDGHADATSAKPSNKTENSAAPEKKSSKFVLKTAKGMRDYGPRQMALRQKVLKEVVACFERHGAETIDTPVMELRETLTGKYGEDSKLIYDLADQGGGENLSLRYDLTVPLARYLAMNSISNLKRYHIAKVYRRDRPYMTRGRYREFLQCDFDIAGQYAPMIPDVECVRILVEILTALDVGDFVVKVNNRLILDGLFEVCGVPPEKFRTICSAVDKLDKMSWEDVKCEMTQEKGLDVTVADLIGHYVLMHGGEELVSALLQDPRMSPCKVAMQGLEDMKLFLKYCSILGISDRVSFDLSLARGLDYYTGIIYEAVLTGAEGALVENGGDQLEVAVGSVAGGGRYDNLVGMFSSKKQKVPCVGVSIGIERLFSILEAKNEAVQVRTARTQVFVVSAGKKLAEERFKIVRQLWDADIAAETSHKLNPNTLDQFQTCESRGIPWAIVIGESELQNGTVKLRRVADRNEREIQRNNLVEELKTILPSESSYGYLA</sequence>
<dbReference type="EMBL" id="CP092865">
    <property type="protein sequence ID" value="UYV64263.1"/>
    <property type="molecule type" value="Genomic_DNA"/>
</dbReference>
<evidence type="ECO:0000313" key="12">
    <source>
        <dbReference type="Proteomes" id="UP001235939"/>
    </source>
</evidence>
<evidence type="ECO:0000256" key="3">
    <source>
        <dbReference type="ARBA" id="ARBA00022598"/>
    </source>
</evidence>
<dbReference type="Proteomes" id="UP001235939">
    <property type="component" value="Chromosome 03"/>
</dbReference>
<evidence type="ECO:0000256" key="9">
    <source>
        <dbReference type="SAM" id="MobiDB-lite"/>
    </source>
</evidence>
<evidence type="ECO:0000256" key="1">
    <source>
        <dbReference type="ARBA" id="ARBA00008226"/>
    </source>
</evidence>
<dbReference type="PROSITE" id="PS50862">
    <property type="entry name" value="AA_TRNA_LIGASE_II"/>
    <property type="match status" value="2"/>
</dbReference>
<comment type="similarity">
    <text evidence="1">Belongs to the class-II aminoacyl-tRNA synthetase family.</text>
</comment>
<dbReference type="SUPFAM" id="SSF55681">
    <property type="entry name" value="Class II aaRS and biotin synthetases"/>
    <property type="match status" value="2"/>
</dbReference>
<evidence type="ECO:0000259" key="10">
    <source>
        <dbReference type="PROSITE" id="PS50862"/>
    </source>
</evidence>
<keyword evidence="3" id="KW-0436">Ligase</keyword>
<evidence type="ECO:0000313" key="11">
    <source>
        <dbReference type="EMBL" id="UYV64263.1"/>
    </source>
</evidence>
<dbReference type="CDD" id="cd00859">
    <property type="entry name" value="HisRS_anticodon"/>
    <property type="match status" value="2"/>
</dbReference>
<dbReference type="CDD" id="cd00773">
    <property type="entry name" value="HisRS-like_core"/>
    <property type="match status" value="2"/>
</dbReference>
<reference evidence="11 12" key="1">
    <citation type="submission" date="2022-01" db="EMBL/GenBank/DDBJ databases">
        <title>A chromosomal length assembly of Cordylochernes scorpioides.</title>
        <authorList>
            <person name="Zeh D."/>
            <person name="Zeh J."/>
        </authorList>
    </citation>
    <scope>NUCLEOTIDE SEQUENCE [LARGE SCALE GENOMIC DNA]</scope>
    <source>
        <strain evidence="11">IN4F17</strain>
        <tissue evidence="11">Whole Body</tissue>
    </source>
</reference>
<evidence type="ECO:0000256" key="4">
    <source>
        <dbReference type="ARBA" id="ARBA00022741"/>
    </source>
</evidence>
<dbReference type="InterPro" id="IPR015807">
    <property type="entry name" value="His-tRNA-ligase"/>
</dbReference>
<dbReference type="InterPro" id="IPR004154">
    <property type="entry name" value="Anticodon-bd"/>
</dbReference>
<dbReference type="NCBIfam" id="TIGR00442">
    <property type="entry name" value="hisS"/>
    <property type="match status" value="2"/>
</dbReference>
<feature type="region of interest" description="Disordered" evidence="9">
    <location>
        <begin position="485"/>
        <end position="547"/>
    </location>
</feature>
<name>A0ABY6K652_9ARAC</name>
<keyword evidence="6" id="KW-0648">Protein biosynthesis</keyword>
<dbReference type="InterPro" id="IPR006195">
    <property type="entry name" value="aa-tRNA-synth_II"/>
</dbReference>
<feature type="region of interest" description="Disordered" evidence="9">
    <location>
        <begin position="1"/>
        <end position="22"/>
    </location>
</feature>
<dbReference type="InterPro" id="IPR033656">
    <property type="entry name" value="HisRS_anticodon"/>
</dbReference>
<evidence type="ECO:0000256" key="2">
    <source>
        <dbReference type="ARBA" id="ARBA00012815"/>
    </source>
</evidence>
<dbReference type="PANTHER" id="PTHR11476">
    <property type="entry name" value="HISTIDYL-TRNA SYNTHETASE"/>
    <property type="match status" value="1"/>
</dbReference>
<dbReference type="EC" id="6.1.1.21" evidence="2"/>